<gene>
    <name evidence="2" type="ORF">BV133_2309</name>
</gene>
<feature type="region of interest" description="Disordered" evidence="1">
    <location>
        <begin position="1"/>
        <end position="76"/>
    </location>
</feature>
<feature type="compositionally biased region" description="Basic and acidic residues" evidence="1">
    <location>
        <begin position="64"/>
        <end position="76"/>
    </location>
</feature>
<dbReference type="AlphaFoldDB" id="A0A182D573"/>
<proteinExistence type="predicted"/>
<organism evidence="2">
    <name type="scientific">Blastochloris viridis</name>
    <name type="common">Rhodopseudomonas viridis</name>
    <dbReference type="NCBI Taxonomy" id="1079"/>
    <lineage>
        <taxon>Bacteria</taxon>
        <taxon>Pseudomonadati</taxon>
        <taxon>Pseudomonadota</taxon>
        <taxon>Alphaproteobacteria</taxon>
        <taxon>Hyphomicrobiales</taxon>
        <taxon>Blastochloridaceae</taxon>
        <taxon>Blastochloris</taxon>
    </lineage>
</organism>
<evidence type="ECO:0000256" key="1">
    <source>
        <dbReference type="SAM" id="MobiDB-lite"/>
    </source>
</evidence>
<sequence>MTINLWRPPVGGRAAPTPRRGAARLAGSDRVSGRSRRDRPDRAGIRVRKHNAAKSRSGAGIPPPDRRSPAHVAERRLSPTFVSHRFIFEGLS</sequence>
<feature type="compositionally biased region" description="Low complexity" evidence="1">
    <location>
        <begin position="7"/>
        <end position="30"/>
    </location>
</feature>
<reference evidence="2" key="1">
    <citation type="journal article" date="2015" name="Genome Announc.">
        <title>Complete Genome Sequence of the Bacteriochlorophyll b-Producing Photosynthetic Bacterium Blastochloris viridis.</title>
        <authorList>
            <person name="Tsukatani Y."/>
            <person name="Hirose Y."/>
            <person name="Harada J."/>
            <person name="Misawa N."/>
            <person name="Mori K."/>
            <person name="Inoue K."/>
            <person name="Tamiaki H."/>
        </authorList>
    </citation>
    <scope>NUCLEOTIDE SEQUENCE [LARGE SCALE GENOMIC DNA]</scope>
    <source>
        <strain evidence="2">DSM 133</strain>
    </source>
</reference>
<protein>
    <submittedName>
        <fullName evidence="2">Uncharacterized protein</fullName>
    </submittedName>
</protein>
<dbReference type="EMBL" id="AP014854">
    <property type="protein sequence ID" value="BAR99902.1"/>
    <property type="molecule type" value="Genomic_DNA"/>
</dbReference>
<accession>A0A182D573</accession>
<name>A0A182D573_BLAVI</name>
<evidence type="ECO:0000313" key="2">
    <source>
        <dbReference type="EMBL" id="BAR99902.1"/>
    </source>
</evidence>